<dbReference type="InterPro" id="IPR000748">
    <property type="entry name" value="PsdUridine_synth_RsuA/RluB/E/F"/>
</dbReference>
<evidence type="ECO:0000256" key="1">
    <source>
        <dbReference type="ARBA" id="ARBA00008348"/>
    </source>
</evidence>
<name>A0A956M0X2_UNCEI</name>
<dbReference type="SUPFAM" id="SSF55174">
    <property type="entry name" value="Alpha-L RNA-binding motif"/>
    <property type="match status" value="1"/>
</dbReference>
<reference evidence="6" key="2">
    <citation type="journal article" date="2021" name="Microbiome">
        <title>Successional dynamics and alternative stable states in a saline activated sludge microbial community over 9 years.</title>
        <authorList>
            <person name="Wang Y."/>
            <person name="Ye J."/>
            <person name="Ju F."/>
            <person name="Liu L."/>
            <person name="Boyd J.A."/>
            <person name="Deng Y."/>
            <person name="Parks D.H."/>
            <person name="Jiang X."/>
            <person name="Yin X."/>
            <person name="Woodcroft B.J."/>
            <person name="Tyson G.W."/>
            <person name="Hugenholtz P."/>
            <person name="Polz M.F."/>
            <person name="Zhang T."/>
        </authorList>
    </citation>
    <scope>NUCLEOTIDE SEQUENCE</scope>
    <source>
        <strain evidence="6">HKST-UBA01</strain>
    </source>
</reference>
<dbReference type="Pfam" id="PF01479">
    <property type="entry name" value="S4"/>
    <property type="match status" value="1"/>
</dbReference>
<dbReference type="Gene3D" id="3.30.70.580">
    <property type="entry name" value="Pseudouridine synthase I, catalytic domain, N-terminal subdomain"/>
    <property type="match status" value="1"/>
</dbReference>
<evidence type="ECO:0000256" key="2">
    <source>
        <dbReference type="ARBA" id="ARBA00023235"/>
    </source>
</evidence>
<accession>A0A956M0X2</accession>
<dbReference type="SMART" id="SM00363">
    <property type="entry name" value="S4"/>
    <property type="match status" value="1"/>
</dbReference>
<evidence type="ECO:0000313" key="6">
    <source>
        <dbReference type="EMBL" id="MCA9728122.1"/>
    </source>
</evidence>
<keyword evidence="2 4" id="KW-0413">Isomerase</keyword>
<organism evidence="6 7">
    <name type="scientific">Eiseniibacteriota bacterium</name>
    <dbReference type="NCBI Taxonomy" id="2212470"/>
    <lineage>
        <taxon>Bacteria</taxon>
        <taxon>Candidatus Eiseniibacteriota</taxon>
    </lineage>
</organism>
<dbReference type="SUPFAM" id="SSF55120">
    <property type="entry name" value="Pseudouridine synthase"/>
    <property type="match status" value="1"/>
</dbReference>
<dbReference type="InterPro" id="IPR006145">
    <property type="entry name" value="PsdUridine_synth_RsuA/RluA"/>
</dbReference>
<dbReference type="InterPro" id="IPR042092">
    <property type="entry name" value="PsdUridine_s_RsuA/RluB/E/F_cat"/>
</dbReference>
<dbReference type="EMBL" id="JAGQHR010000304">
    <property type="protein sequence ID" value="MCA9728122.1"/>
    <property type="molecule type" value="Genomic_DNA"/>
</dbReference>
<proteinExistence type="inferred from homology"/>
<dbReference type="PROSITE" id="PS50889">
    <property type="entry name" value="S4"/>
    <property type="match status" value="1"/>
</dbReference>
<dbReference type="Proteomes" id="UP000697710">
    <property type="component" value="Unassembled WGS sequence"/>
</dbReference>
<comment type="similarity">
    <text evidence="1 4">Belongs to the pseudouridine synthase RsuA family.</text>
</comment>
<sequence length="241" mass="26962">MRLNRFLAAAGVGSRRGCDPLIVEGRVEVNGEICVDLSRMVDPGHDEVRLDGERIRLPRRWLYYVLHKPAGFVTTRADELGRRTVDDLIGSLRGRVVPVGRLDRASEGLLLLTNNGELTQRLLHPKYRQPRTYLVWVTPAPTSPMLEEIEHGVPLGRGERSGPAHVKVLGRRGSVARVRITLREGKNREVRRIFRHFEIKVNALRRVSYAGLELGELAPGALRPLTGREVEQLAAVTGLSL</sequence>
<keyword evidence="3" id="KW-0694">RNA-binding</keyword>
<dbReference type="InterPro" id="IPR018496">
    <property type="entry name" value="PsdUridine_synth_RsuA/RluB_CS"/>
</dbReference>
<dbReference type="NCBIfam" id="TIGR00093">
    <property type="entry name" value="pseudouridine synthase"/>
    <property type="match status" value="1"/>
</dbReference>
<dbReference type="FunFam" id="3.10.290.10:FF:000003">
    <property type="entry name" value="Pseudouridine synthase"/>
    <property type="match status" value="1"/>
</dbReference>
<dbReference type="Gene3D" id="3.30.70.1560">
    <property type="entry name" value="Alpha-L RNA-binding motif"/>
    <property type="match status" value="1"/>
</dbReference>
<evidence type="ECO:0000313" key="7">
    <source>
        <dbReference type="Proteomes" id="UP000697710"/>
    </source>
</evidence>
<dbReference type="Gene3D" id="3.10.290.10">
    <property type="entry name" value="RNA-binding S4 domain"/>
    <property type="match status" value="1"/>
</dbReference>
<dbReference type="InterPro" id="IPR002942">
    <property type="entry name" value="S4_RNA-bd"/>
</dbReference>
<dbReference type="PANTHER" id="PTHR47683:SF2">
    <property type="entry name" value="RNA-BINDING S4 DOMAIN-CONTAINING PROTEIN"/>
    <property type="match status" value="1"/>
</dbReference>
<dbReference type="PANTHER" id="PTHR47683">
    <property type="entry name" value="PSEUDOURIDINE SYNTHASE FAMILY PROTEIN-RELATED"/>
    <property type="match status" value="1"/>
</dbReference>
<reference evidence="6" key="1">
    <citation type="submission" date="2020-04" db="EMBL/GenBank/DDBJ databases">
        <authorList>
            <person name="Zhang T."/>
        </authorList>
    </citation>
    <scope>NUCLEOTIDE SEQUENCE</scope>
    <source>
        <strain evidence="6">HKST-UBA01</strain>
    </source>
</reference>
<dbReference type="EC" id="5.4.99.-" evidence="4"/>
<feature type="domain" description="RNA-binding S4" evidence="5">
    <location>
        <begin position="1"/>
        <end position="67"/>
    </location>
</feature>
<protein>
    <recommendedName>
        <fullName evidence="4">Pseudouridine synthase</fullName>
        <ecNumber evidence="4">5.4.99.-</ecNumber>
    </recommendedName>
</protein>
<dbReference type="InterPro" id="IPR020094">
    <property type="entry name" value="TruA/RsuA/RluB/E/F_N"/>
</dbReference>
<dbReference type="PROSITE" id="PS01149">
    <property type="entry name" value="PSI_RSU"/>
    <property type="match status" value="1"/>
</dbReference>
<dbReference type="InterPro" id="IPR020103">
    <property type="entry name" value="PsdUridine_synth_cat_dom_sf"/>
</dbReference>
<dbReference type="CDD" id="cd00165">
    <property type="entry name" value="S4"/>
    <property type="match status" value="1"/>
</dbReference>
<comment type="caution">
    <text evidence="6">The sequence shown here is derived from an EMBL/GenBank/DDBJ whole genome shotgun (WGS) entry which is preliminary data.</text>
</comment>
<dbReference type="InterPro" id="IPR036986">
    <property type="entry name" value="S4_RNA-bd_sf"/>
</dbReference>
<dbReference type="GO" id="GO:0000455">
    <property type="term" value="P:enzyme-directed rRNA pseudouridine synthesis"/>
    <property type="evidence" value="ECO:0007669"/>
    <property type="project" value="UniProtKB-ARBA"/>
</dbReference>
<evidence type="ECO:0000259" key="5">
    <source>
        <dbReference type="SMART" id="SM00363"/>
    </source>
</evidence>
<dbReference type="InterPro" id="IPR050343">
    <property type="entry name" value="RsuA_PseudoU_synthase"/>
</dbReference>
<evidence type="ECO:0000256" key="4">
    <source>
        <dbReference type="RuleBase" id="RU003887"/>
    </source>
</evidence>
<dbReference type="GO" id="GO:0003723">
    <property type="term" value="F:RNA binding"/>
    <property type="evidence" value="ECO:0007669"/>
    <property type="project" value="UniProtKB-KW"/>
</dbReference>
<evidence type="ECO:0000256" key="3">
    <source>
        <dbReference type="PROSITE-ProRule" id="PRU00182"/>
    </source>
</evidence>
<dbReference type="Pfam" id="PF00849">
    <property type="entry name" value="PseudoU_synth_2"/>
    <property type="match status" value="1"/>
</dbReference>
<dbReference type="GO" id="GO:0120159">
    <property type="term" value="F:rRNA pseudouridine synthase activity"/>
    <property type="evidence" value="ECO:0007669"/>
    <property type="project" value="UniProtKB-ARBA"/>
</dbReference>
<dbReference type="AlphaFoldDB" id="A0A956M0X2"/>
<gene>
    <name evidence="6" type="ORF">KC729_10595</name>
</gene>
<dbReference type="CDD" id="cd02870">
    <property type="entry name" value="PseudoU_synth_RsuA_like"/>
    <property type="match status" value="1"/>
</dbReference>